<keyword evidence="1" id="KW-1133">Transmembrane helix</keyword>
<accession>A0A4Y6I5A9</accession>
<name>A0A4Y6I5A9_9MOLU</name>
<proteinExistence type="predicted"/>
<keyword evidence="3" id="KW-1185">Reference proteome</keyword>
<evidence type="ECO:0000313" key="3">
    <source>
        <dbReference type="Proteomes" id="UP000315201"/>
    </source>
</evidence>
<organism evidence="2 3">
    <name type="scientific">Mycoplasma nasistruthionis</name>
    <dbReference type="NCBI Taxonomy" id="353852"/>
    <lineage>
        <taxon>Bacteria</taxon>
        <taxon>Bacillati</taxon>
        <taxon>Mycoplasmatota</taxon>
        <taxon>Mollicutes</taxon>
        <taxon>Mycoplasmataceae</taxon>
        <taxon>Mycoplasma</taxon>
    </lineage>
</organism>
<feature type="transmembrane region" description="Helical" evidence="1">
    <location>
        <begin position="6"/>
        <end position="26"/>
    </location>
</feature>
<feature type="transmembrane region" description="Helical" evidence="1">
    <location>
        <begin position="59"/>
        <end position="83"/>
    </location>
</feature>
<reference evidence="2 3" key="1">
    <citation type="submission" date="2019-06" db="EMBL/GenBank/DDBJ databases">
        <title>Mycoplasma nasistruthionis sp. nov. str Ms03.</title>
        <authorList>
            <person name="Botes A."/>
        </authorList>
    </citation>
    <scope>NUCLEOTIDE SEQUENCE [LARGE SCALE GENOMIC DNA]</scope>
    <source>
        <strain evidence="2 3">Ms03</strain>
    </source>
</reference>
<dbReference type="AlphaFoldDB" id="A0A4Y6I5A9"/>
<feature type="transmembrane region" description="Helical" evidence="1">
    <location>
        <begin position="31"/>
        <end position="53"/>
    </location>
</feature>
<gene>
    <name evidence="2" type="ORF">FIV53_00490</name>
</gene>
<dbReference type="EMBL" id="CP041147">
    <property type="protein sequence ID" value="QDF64795.1"/>
    <property type="molecule type" value="Genomic_DNA"/>
</dbReference>
<evidence type="ECO:0000313" key="2">
    <source>
        <dbReference type="EMBL" id="QDF64795.1"/>
    </source>
</evidence>
<sequence length="94" mass="10104">MSLKKLGIAVFVMHFILVLGFILLLLPLVGIIIAAIAGIITFILAILMIVAAGQARRPVILILGIVGLFIPLCLFIASIMAMCHKEDRYAGMSL</sequence>
<keyword evidence="1" id="KW-0472">Membrane</keyword>
<evidence type="ECO:0000256" key="1">
    <source>
        <dbReference type="SAM" id="Phobius"/>
    </source>
</evidence>
<dbReference type="Proteomes" id="UP000315201">
    <property type="component" value="Chromosome"/>
</dbReference>
<protein>
    <submittedName>
        <fullName evidence="2">Uncharacterized protein</fullName>
    </submittedName>
</protein>
<dbReference type="RefSeq" id="WP_208664855.1">
    <property type="nucleotide sequence ID" value="NZ_CP041147.1"/>
</dbReference>
<keyword evidence="1" id="KW-0812">Transmembrane</keyword>